<dbReference type="Proteomes" id="UP001311232">
    <property type="component" value="Unassembled WGS sequence"/>
</dbReference>
<dbReference type="AlphaFoldDB" id="A0AAV9SPJ7"/>
<reference evidence="1 2" key="1">
    <citation type="submission" date="2021-06" db="EMBL/GenBank/DDBJ databases">
        <authorList>
            <person name="Palmer J.M."/>
        </authorList>
    </citation>
    <scope>NUCLEOTIDE SEQUENCE [LARGE SCALE GENOMIC DNA]</scope>
    <source>
        <strain evidence="1 2">MEX-2019</strain>
        <tissue evidence="1">Muscle</tissue>
    </source>
</reference>
<evidence type="ECO:0000313" key="2">
    <source>
        <dbReference type="Proteomes" id="UP001311232"/>
    </source>
</evidence>
<name>A0AAV9SPJ7_9TELE</name>
<dbReference type="EMBL" id="JAHHUM010000042">
    <property type="protein sequence ID" value="KAK5623211.1"/>
    <property type="molecule type" value="Genomic_DNA"/>
</dbReference>
<gene>
    <name evidence="1" type="ORF">CRENBAI_017789</name>
</gene>
<proteinExistence type="predicted"/>
<keyword evidence="2" id="KW-1185">Reference proteome</keyword>
<accession>A0AAV9SPJ7</accession>
<sequence>MQTLPRGAAKLSLTQKSLIMRWTDTRVCDLDDRGRLPCRGNDDDGDDDDGGGGKFVTFPCPLSAGRLDGHDSGFAQFVRPHYSVKRNELVLLRFAWTRD</sequence>
<evidence type="ECO:0000313" key="1">
    <source>
        <dbReference type="EMBL" id="KAK5623211.1"/>
    </source>
</evidence>
<organism evidence="1 2">
    <name type="scientific">Crenichthys baileyi</name>
    <name type="common">White River springfish</name>
    <dbReference type="NCBI Taxonomy" id="28760"/>
    <lineage>
        <taxon>Eukaryota</taxon>
        <taxon>Metazoa</taxon>
        <taxon>Chordata</taxon>
        <taxon>Craniata</taxon>
        <taxon>Vertebrata</taxon>
        <taxon>Euteleostomi</taxon>
        <taxon>Actinopterygii</taxon>
        <taxon>Neopterygii</taxon>
        <taxon>Teleostei</taxon>
        <taxon>Neoteleostei</taxon>
        <taxon>Acanthomorphata</taxon>
        <taxon>Ovalentaria</taxon>
        <taxon>Atherinomorphae</taxon>
        <taxon>Cyprinodontiformes</taxon>
        <taxon>Goodeidae</taxon>
        <taxon>Crenichthys</taxon>
    </lineage>
</organism>
<protein>
    <submittedName>
        <fullName evidence="1">Uncharacterized protein</fullName>
    </submittedName>
</protein>
<comment type="caution">
    <text evidence="1">The sequence shown here is derived from an EMBL/GenBank/DDBJ whole genome shotgun (WGS) entry which is preliminary data.</text>
</comment>